<accession>L1JSJ7</accession>
<dbReference type="GO" id="GO:0032039">
    <property type="term" value="C:integrator complex"/>
    <property type="evidence" value="ECO:0007669"/>
    <property type="project" value="TreeGrafter"/>
</dbReference>
<dbReference type="HOGENOM" id="CLU_335397_0_0_1"/>
<feature type="region of interest" description="Disordered" evidence="1">
    <location>
        <begin position="478"/>
        <end position="512"/>
    </location>
</feature>
<dbReference type="RefSeq" id="XP_005838516.1">
    <property type="nucleotide sequence ID" value="XM_005838459.1"/>
</dbReference>
<proteinExistence type="predicted"/>
<protein>
    <submittedName>
        <fullName evidence="2 3">Uncharacterized protein</fullName>
    </submittedName>
</protein>
<dbReference type="KEGG" id="gtt:GUITHDRAFT_102799"/>
<evidence type="ECO:0000313" key="4">
    <source>
        <dbReference type="Proteomes" id="UP000011087"/>
    </source>
</evidence>
<organism evidence="2">
    <name type="scientific">Guillardia theta (strain CCMP2712)</name>
    <name type="common">Cryptophyte</name>
    <dbReference type="NCBI Taxonomy" id="905079"/>
    <lineage>
        <taxon>Eukaryota</taxon>
        <taxon>Cryptophyceae</taxon>
        <taxon>Pyrenomonadales</taxon>
        <taxon>Geminigeraceae</taxon>
        <taxon>Guillardia</taxon>
    </lineage>
</organism>
<evidence type="ECO:0000313" key="2">
    <source>
        <dbReference type="EMBL" id="EKX51536.1"/>
    </source>
</evidence>
<dbReference type="GO" id="GO:0034472">
    <property type="term" value="P:snRNA 3'-end processing"/>
    <property type="evidence" value="ECO:0007669"/>
    <property type="project" value="InterPro"/>
</dbReference>
<dbReference type="InterPro" id="IPR038751">
    <property type="entry name" value="INTS8"/>
</dbReference>
<sequence>MPSFMEFVLKPVLLDQHLQGLKTDSKLKPDAHELLQSLVELAQNQESELQKATDPTIKAECKSSQAFAFNLAARVVLKAGLTLEDIEHGIPHAQQLTLLKHTHALEPENRILECDIHRWVLRSMLFRLSLEFNDDLKTLTDRFESEPNTTESLKSWDSAKDSSEQAALSIVKDHIDRCRVLPHRLAALALALRMLRLSTPDAPPTPFHGIRRGKAAARPEASEPAEDELENSKDVDMQMKGAAMTGSGLMILAAELLRLQNKSELLLDLLHLDNALRLSAQNAMSRAESSSSAENGFFAKLFAEGIEGISPLPWPYRQHLMCSIPDSQSSDEEEDQENIQLSFSAANCIAALTGASAASAYVGLRMRHDLMTVNQPYFQAEELSVSAESHKDQITRKKNIRAVIQAARRTMDVLVSAENQENCTEMINKTLPAKLQQNLKMGPILVNAFLAASEHGATKRARNMLEIAIDQLQMVLSETEEEGKAGDKRSRHGDGEEMQSDQNKAGPSSANKRKCRESFIAGLLYKRKEVFSDEQLKHSCFSAGEIGINVRESASKTWNDVEGKCRELGEMSLGIGRSPELSDEQIESLSTLLDGIVLAASEAGGHWISHEYPQQGWFDALSGMSTESLSAAYSLCRRLEGDSRVKGIFASSLEDVKSKKNPYADVRMLMLRAILMILQEREQSEAKWAIEGAKLALTGGNAKIAIRCLVMSALNLLGGDESGFRSSLIGTNRVPVLPKNLTELLIECLCKASCGADAIIVSQMQTESALRLYFKHCSELDMKHAMWLWNMDVMERLMQSLDAKNDQRRVGWVLEALSRPQLNCSNAETIRASFALQLMQQFLLYLLRQFS</sequence>
<dbReference type="GeneID" id="17308190"/>
<feature type="region of interest" description="Disordered" evidence="1">
    <location>
        <begin position="203"/>
        <end position="231"/>
    </location>
</feature>
<reference evidence="4" key="2">
    <citation type="submission" date="2012-11" db="EMBL/GenBank/DDBJ databases">
        <authorList>
            <person name="Kuo A."/>
            <person name="Curtis B.A."/>
            <person name="Tanifuji G."/>
            <person name="Burki F."/>
            <person name="Gruber A."/>
            <person name="Irimia M."/>
            <person name="Maruyama S."/>
            <person name="Arias M.C."/>
            <person name="Ball S.G."/>
            <person name="Gile G.H."/>
            <person name="Hirakawa Y."/>
            <person name="Hopkins J.F."/>
            <person name="Rensing S.A."/>
            <person name="Schmutz J."/>
            <person name="Symeonidi A."/>
            <person name="Elias M."/>
            <person name="Eveleigh R.J."/>
            <person name="Herman E.K."/>
            <person name="Klute M.J."/>
            <person name="Nakayama T."/>
            <person name="Obornik M."/>
            <person name="Reyes-Prieto A."/>
            <person name="Armbrust E.V."/>
            <person name="Aves S.J."/>
            <person name="Beiko R.G."/>
            <person name="Coutinho P."/>
            <person name="Dacks J.B."/>
            <person name="Durnford D.G."/>
            <person name="Fast N.M."/>
            <person name="Green B.R."/>
            <person name="Grisdale C."/>
            <person name="Hempe F."/>
            <person name="Henrissat B."/>
            <person name="Hoppner M.P."/>
            <person name="Ishida K.-I."/>
            <person name="Kim E."/>
            <person name="Koreny L."/>
            <person name="Kroth P.G."/>
            <person name="Liu Y."/>
            <person name="Malik S.-B."/>
            <person name="Maier U.G."/>
            <person name="McRose D."/>
            <person name="Mock T."/>
            <person name="Neilson J.A."/>
            <person name="Onodera N.T."/>
            <person name="Poole A.M."/>
            <person name="Pritham E.J."/>
            <person name="Richards T.A."/>
            <person name="Rocap G."/>
            <person name="Roy S.W."/>
            <person name="Sarai C."/>
            <person name="Schaack S."/>
            <person name="Shirato S."/>
            <person name="Slamovits C.H."/>
            <person name="Spencer D.F."/>
            <person name="Suzuki S."/>
            <person name="Worden A.Z."/>
            <person name="Zauner S."/>
            <person name="Barry K."/>
            <person name="Bell C."/>
            <person name="Bharti A.K."/>
            <person name="Crow J.A."/>
            <person name="Grimwood J."/>
            <person name="Kramer R."/>
            <person name="Lindquist E."/>
            <person name="Lucas S."/>
            <person name="Salamov A."/>
            <person name="McFadden G.I."/>
            <person name="Lane C.E."/>
            <person name="Keeling P.J."/>
            <person name="Gray M.W."/>
            <person name="Grigoriev I.V."/>
            <person name="Archibald J.M."/>
        </authorList>
    </citation>
    <scope>NUCLEOTIDE SEQUENCE</scope>
    <source>
        <strain evidence="4">CCMP2712</strain>
    </source>
</reference>
<feature type="compositionally biased region" description="Basic and acidic residues" evidence="1">
    <location>
        <begin position="482"/>
        <end position="495"/>
    </location>
</feature>
<dbReference type="Proteomes" id="UP000011087">
    <property type="component" value="Unassembled WGS sequence"/>
</dbReference>
<feature type="compositionally biased region" description="Polar residues" evidence="1">
    <location>
        <begin position="500"/>
        <end position="510"/>
    </location>
</feature>
<keyword evidence="4" id="KW-1185">Reference proteome</keyword>
<dbReference type="EMBL" id="JH992975">
    <property type="protein sequence ID" value="EKX51536.1"/>
    <property type="molecule type" value="Genomic_DNA"/>
</dbReference>
<dbReference type="PaxDb" id="55529-EKX51536"/>
<reference evidence="2 4" key="1">
    <citation type="journal article" date="2012" name="Nature">
        <title>Algal genomes reveal evolutionary mosaicism and the fate of nucleomorphs.</title>
        <authorList>
            <consortium name="DOE Joint Genome Institute"/>
            <person name="Curtis B.A."/>
            <person name="Tanifuji G."/>
            <person name="Burki F."/>
            <person name="Gruber A."/>
            <person name="Irimia M."/>
            <person name="Maruyama S."/>
            <person name="Arias M.C."/>
            <person name="Ball S.G."/>
            <person name="Gile G.H."/>
            <person name="Hirakawa Y."/>
            <person name="Hopkins J.F."/>
            <person name="Kuo A."/>
            <person name="Rensing S.A."/>
            <person name="Schmutz J."/>
            <person name="Symeonidi A."/>
            <person name="Elias M."/>
            <person name="Eveleigh R.J."/>
            <person name="Herman E.K."/>
            <person name="Klute M.J."/>
            <person name="Nakayama T."/>
            <person name="Obornik M."/>
            <person name="Reyes-Prieto A."/>
            <person name="Armbrust E.V."/>
            <person name="Aves S.J."/>
            <person name="Beiko R.G."/>
            <person name="Coutinho P."/>
            <person name="Dacks J.B."/>
            <person name="Durnford D.G."/>
            <person name="Fast N.M."/>
            <person name="Green B.R."/>
            <person name="Grisdale C.J."/>
            <person name="Hempel F."/>
            <person name="Henrissat B."/>
            <person name="Hoppner M.P."/>
            <person name="Ishida K."/>
            <person name="Kim E."/>
            <person name="Koreny L."/>
            <person name="Kroth P.G."/>
            <person name="Liu Y."/>
            <person name="Malik S.B."/>
            <person name="Maier U.G."/>
            <person name="McRose D."/>
            <person name="Mock T."/>
            <person name="Neilson J.A."/>
            <person name="Onodera N.T."/>
            <person name="Poole A.M."/>
            <person name="Pritham E.J."/>
            <person name="Richards T.A."/>
            <person name="Rocap G."/>
            <person name="Roy S.W."/>
            <person name="Sarai C."/>
            <person name="Schaack S."/>
            <person name="Shirato S."/>
            <person name="Slamovits C.H."/>
            <person name="Spencer D.F."/>
            <person name="Suzuki S."/>
            <person name="Worden A.Z."/>
            <person name="Zauner S."/>
            <person name="Barry K."/>
            <person name="Bell C."/>
            <person name="Bharti A.K."/>
            <person name="Crow J.A."/>
            <person name="Grimwood J."/>
            <person name="Kramer R."/>
            <person name="Lindquist E."/>
            <person name="Lucas S."/>
            <person name="Salamov A."/>
            <person name="McFadden G.I."/>
            <person name="Lane C.E."/>
            <person name="Keeling P.J."/>
            <person name="Gray M.W."/>
            <person name="Grigoriev I.V."/>
            <person name="Archibald J.M."/>
        </authorList>
    </citation>
    <scope>NUCLEOTIDE SEQUENCE</scope>
    <source>
        <strain evidence="2 4">CCMP2712</strain>
    </source>
</reference>
<dbReference type="GO" id="GO:0005694">
    <property type="term" value="C:chromosome"/>
    <property type="evidence" value="ECO:0007669"/>
    <property type="project" value="UniProtKB-SubCell"/>
</dbReference>
<dbReference type="AlphaFoldDB" id="L1JSJ7"/>
<dbReference type="EnsemblProtists" id="EKX51536">
    <property type="protein sequence ID" value="EKX51536"/>
    <property type="gene ID" value="GUITHDRAFT_102799"/>
</dbReference>
<name>L1JSJ7_GUITC</name>
<reference evidence="3" key="3">
    <citation type="submission" date="2016-03" db="UniProtKB">
        <authorList>
            <consortium name="EnsemblProtists"/>
        </authorList>
    </citation>
    <scope>IDENTIFICATION</scope>
</reference>
<gene>
    <name evidence="2" type="ORF">GUITHDRAFT_102799</name>
</gene>
<evidence type="ECO:0000313" key="3">
    <source>
        <dbReference type="EnsemblProtists" id="EKX51536"/>
    </source>
</evidence>
<evidence type="ECO:0000256" key="1">
    <source>
        <dbReference type="SAM" id="MobiDB-lite"/>
    </source>
</evidence>
<dbReference type="PANTHER" id="PTHR13350:SF1">
    <property type="entry name" value="INTEGRATOR COMPLEX SUBUNIT 8"/>
    <property type="match status" value="1"/>
</dbReference>
<dbReference type="PANTHER" id="PTHR13350">
    <property type="entry name" value="INTEGRATOR COMPLEX SUBUNIT 8"/>
    <property type="match status" value="1"/>
</dbReference>
<dbReference type="OrthoDB" id="64340at2759"/>